<protein>
    <submittedName>
        <fullName evidence="2">Alpha/beta fold hydrolase</fullName>
    </submittedName>
</protein>
<comment type="caution">
    <text evidence="2">The sequence shown here is derived from an EMBL/GenBank/DDBJ whole genome shotgun (WGS) entry which is preliminary data.</text>
</comment>
<evidence type="ECO:0000313" key="2">
    <source>
        <dbReference type="EMBL" id="TKT05355.1"/>
    </source>
</evidence>
<dbReference type="Gene3D" id="3.40.50.1820">
    <property type="entry name" value="alpha/beta hydrolase"/>
    <property type="match status" value="1"/>
</dbReference>
<dbReference type="SUPFAM" id="SSF53474">
    <property type="entry name" value="alpha/beta-Hydrolases"/>
    <property type="match status" value="1"/>
</dbReference>
<gene>
    <name evidence="2" type="ORF">E4U91_33725</name>
</gene>
<dbReference type="SMART" id="SM00824">
    <property type="entry name" value="PKS_TE"/>
    <property type="match status" value="1"/>
</dbReference>
<dbReference type="EMBL" id="SZNQ01000001">
    <property type="protein sequence ID" value="TKT05355.1"/>
    <property type="molecule type" value="Genomic_DNA"/>
</dbReference>
<dbReference type="InterPro" id="IPR001031">
    <property type="entry name" value="Thioesterase"/>
</dbReference>
<organism evidence="2 3">
    <name type="scientific">Streptomyces lasalocidi</name>
    <name type="common">Streptomyces lasaliensis</name>
    <dbReference type="NCBI Taxonomy" id="324833"/>
    <lineage>
        <taxon>Bacteria</taxon>
        <taxon>Bacillati</taxon>
        <taxon>Actinomycetota</taxon>
        <taxon>Actinomycetes</taxon>
        <taxon>Kitasatosporales</taxon>
        <taxon>Streptomycetaceae</taxon>
        <taxon>Streptomyces</taxon>
    </lineage>
</organism>
<keyword evidence="2" id="KW-0378">Hydrolase</keyword>
<dbReference type="OrthoDB" id="4539607at2"/>
<proteinExistence type="predicted"/>
<keyword evidence="3" id="KW-1185">Reference proteome</keyword>
<dbReference type="GO" id="GO:0016787">
    <property type="term" value="F:hydrolase activity"/>
    <property type="evidence" value="ECO:0007669"/>
    <property type="project" value="UniProtKB-KW"/>
</dbReference>
<dbReference type="InterPro" id="IPR020802">
    <property type="entry name" value="TesA-like"/>
</dbReference>
<name>A0A4U5WSK4_STRLS</name>
<evidence type="ECO:0000313" key="3">
    <source>
        <dbReference type="Proteomes" id="UP000305929"/>
    </source>
</evidence>
<sequence>MAEAVPLLTGAARFRPTFASAAELAGEAYVVQLASGSERTKVVCVPSFVVGSSPHQFMRFADAFDGERDVFACTLPGFRDAEPAPATWDAAIEVLAESIVRAVGDGPFVLVGYSTGGVLAHSLAARFEAAGARPAGVVMIDTPMPETEAETKSVFTSVMTQILGREPQAGAISDTDWLAMGAYMRLLAAHTPDPVTVRSLMIRADVSLDGNTWPAWGVADTDVKVAADHFALIEAQAAETAEVTRQWLRHTDPEHTQ</sequence>
<feature type="domain" description="Thioesterase TesA-like" evidence="1">
    <location>
        <begin position="43"/>
        <end position="248"/>
    </location>
</feature>
<dbReference type="InterPro" id="IPR029058">
    <property type="entry name" value="AB_hydrolase_fold"/>
</dbReference>
<dbReference type="Pfam" id="PF00975">
    <property type="entry name" value="Thioesterase"/>
    <property type="match status" value="1"/>
</dbReference>
<dbReference type="AlphaFoldDB" id="A0A4U5WSK4"/>
<reference evidence="2 3" key="1">
    <citation type="submission" date="2019-04" db="EMBL/GenBank/DDBJ databases">
        <title>Streptomyces lasaliensis sp. nov., an Actinomycete isolated from soil which produces the polyether antibiotic lasalocid.</title>
        <authorList>
            <person name="Erwin G."/>
            <person name="Haber C."/>
        </authorList>
    </citation>
    <scope>NUCLEOTIDE SEQUENCE [LARGE SCALE GENOMIC DNA]</scope>
    <source>
        <strain evidence="2 3">X-537</strain>
    </source>
</reference>
<dbReference type="Proteomes" id="UP000305929">
    <property type="component" value="Unassembled WGS sequence"/>
</dbReference>
<evidence type="ECO:0000259" key="1">
    <source>
        <dbReference type="SMART" id="SM00824"/>
    </source>
</evidence>
<accession>A0A4U5WSK4</accession>